<protein>
    <recommendedName>
        <fullName evidence="4">Pheromone</fullName>
    </recommendedName>
</protein>
<feature type="chain" id="PRO_5045431932" description="Pheromone" evidence="1">
    <location>
        <begin position="23"/>
        <end position="107"/>
    </location>
</feature>
<dbReference type="Proteomes" id="UP000289555">
    <property type="component" value="Chromosome"/>
</dbReference>
<sequence>MSCQATKAVWVAFMILAVTVLGQLSQGEAEEQSDWLVSYCTDAAIWASEEAHGVPLEQRTGQPDYKGIAEESCPGMRPAAPALETEATSPAQLAMPDTVPFQQLVQF</sequence>
<dbReference type="EMBL" id="AP019416">
    <property type="protein sequence ID" value="BBI51060.1"/>
    <property type="molecule type" value="Genomic_DNA"/>
</dbReference>
<name>A0ABM7GK59_9GAMM</name>
<keyword evidence="1" id="KW-0732">Signal</keyword>
<keyword evidence="3" id="KW-1185">Reference proteome</keyword>
<reference evidence="3" key="1">
    <citation type="journal article" date="2019" name="Microbiol. Resour. Announc.">
        <title>Complete Genome Sequence of Halomonas olivaria, a Moderately Halophilic Bacterium Isolated from Olive Processing Effluents, Obtained by Nanopore Sequencing.</title>
        <authorList>
            <person name="Nagata S."/>
            <person name="Ii K.M."/>
            <person name="Tsukimi T."/>
            <person name="Miura M.C."/>
            <person name="Galipon J."/>
            <person name="Arakawa K."/>
        </authorList>
    </citation>
    <scope>NUCLEOTIDE SEQUENCE [LARGE SCALE GENOMIC DNA]</scope>
    <source>
        <strain evidence="3">TYRC17</strain>
    </source>
</reference>
<evidence type="ECO:0008006" key="4">
    <source>
        <dbReference type="Google" id="ProtNLM"/>
    </source>
</evidence>
<evidence type="ECO:0000256" key="1">
    <source>
        <dbReference type="SAM" id="SignalP"/>
    </source>
</evidence>
<organism evidence="2 3">
    <name type="scientific">Vreelandella olivaria</name>
    <dbReference type="NCBI Taxonomy" id="390919"/>
    <lineage>
        <taxon>Bacteria</taxon>
        <taxon>Pseudomonadati</taxon>
        <taxon>Pseudomonadota</taxon>
        <taxon>Gammaproteobacteria</taxon>
        <taxon>Oceanospirillales</taxon>
        <taxon>Halomonadaceae</taxon>
        <taxon>Vreelandella</taxon>
    </lineage>
</organism>
<accession>A0ABM7GK59</accession>
<feature type="signal peptide" evidence="1">
    <location>
        <begin position="1"/>
        <end position="22"/>
    </location>
</feature>
<gene>
    <name evidence="2" type="ORF">HORIV_34810</name>
</gene>
<evidence type="ECO:0000313" key="2">
    <source>
        <dbReference type="EMBL" id="BBI51060.1"/>
    </source>
</evidence>
<evidence type="ECO:0000313" key="3">
    <source>
        <dbReference type="Proteomes" id="UP000289555"/>
    </source>
</evidence>
<proteinExistence type="predicted"/>